<accession>A0A974H2E8</accession>
<name>A0A974H2E8_XENLA</name>
<evidence type="ECO:0000256" key="1">
    <source>
        <dbReference type="SAM" id="MobiDB-lite"/>
    </source>
</evidence>
<organism evidence="2 3">
    <name type="scientific">Xenopus laevis</name>
    <name type="common">African clawed frog</name>
    <dbReference type="NCBI Taxonomy" id="8355"/>
    <lineage>
        <taxon>Eukaryota</taxon>
        <taxon>Metazoa</taxon>
        <taxon>Chordata</taxon>
        <taxon>Craniata</taxon>
        <taxon>Vertebrata</taxon>
        <taxon>Euteleostomi</taxon>
        <taxon>Amphibia</taxon>
        <taxon>Batrachia</taxon>
        <taxon>Anura</taxon>
        <taxon>Pipoidea</taxon>
        <taxon>Pipidae</taxon>
        <taxon>Xenopodinae</taxon>
        <taxon>Xenopus</taxon>
        <taxon>Xenopus</taxon>
    </lineage>
</organism>
<feature type="region of interest" description="Disordered" evidence="1">
    <location>
        <begin position="1"/>
        <end position="35"/>
    </location>
</feature>
<dbReference type="Proteomes" id="UP000694892">
    <property type="component" value="Chromosome 9_10S"/>
</dbReference>
<proteinExistence type="predicted"/>
<evidence type="ECO:0000313" key="2">
    <source>
        <dbReference type="EMBL" id="OCT61940.1"/>
    </source>
</evidence>
<gene>
    <name evidence="2" type="ORF">XELAEV_18047973mg</name>
</gene>
<protein>
    <submittedName>
        <fullName evidence="2">Uncharacterized protein</fullName>
    </submittedName>
</protein>
<reference evidence="3" key="1">
    <citation type="journal article" date="2016" name="Nature">
        <title>Genome evolution in the allotetraploid frog Xenopus laevis.</title>
        <authorList>
            <person name="Session A.M."/>
            <person name="Uno Y."/>
            <person name="Kwon T."/>
            <person name="Chapman J.A."/>
            <person name="Toyoda A."/>
            <person name="Takahashi S."/>
            <person name="Fukui A."/>
            <person name="Hikosaka A."/>
            <person name="Suzuki A."/>
            <person name="Kondo M."/>
            <person name="van Heeringen S.J."/>
            <person name="Quigley I."/>
            <person name="Heinz S."/>
            <person name="Ogino H."/>
            <person name="Ochi H."/>
            <person name="Hellsten U."/>
            <person name="Lyons J.B."/>
            <person name="Simakov O."/>
            <person name="Putnam N."/>
            <person name="Stites J."/>
            <person name="Kuroki Y."/>
            <person name="Tanaka T."/>
            <person name="Michiue T."/>
            <person name="Watanabe M."/>
            <person name="Bogdanovic O."/>
            <person name="Lister R."/>
            <person name="Georgiou G."/>
            <person name="Paranjpe S.S."/>
            <person name="van Kruijsbergen I."/>
            <person name="Shu S."/>
            <person name="Carlson J."/>
            <person name="Kinoshita T."/>
            <person name="Ohta Y."/>
            <person name="Mawaribuchi S."/>
            <person name="Jenkins J."/>
            <person name="Grimwood J."/>
            <person name="Schmutz J."/>
            <person name="Mitros T."/>
            <person name="Mozaffari S.V."/>
            <person name="Suzuki Y."/>
            <person name="Haramoto Y."/>
            <person name="Yamamoto T.S."/>
            <person name="Takagi C."/>
            <person name="Heald R."/>
            <person name="Miller K."/>
            <person name="Haudenschild C."/>
            <person name="Kitzman J."/>
            <person name="Nakayama T."/>
            <person name="Izutsu Y."/>
            <person name="Robert J."/>
            <person name="Fortriede J."/>
            <person name="Burns K."/>
            <person name="Lotay V."/>
            <person name="Karimi K."/>
            <person name="Yasuoka Y."/>
            <person name="Dichmann D.S."/>
            <person name="Flajnik M.F."/>
            <person name="Houston D.W."/>
            <person name="Shendure J."/>
            <person name="DuPasquier L."/>
            <person name="Vize P.D."/>
            <person name="Zorn A.M."/>
            <person name="Ito M."/>
            <person name="Marcotte E.M."/>
            <person name="Wallingford J.B."/>
            <person name="Ito Y."/>
            <person name="Asashima M."/>
            <person name="Ueno N."/>
            <person name="Matsuda Y."/>
            <person name="Veenstra G.J."/>
            <person name="Fujiyama A."/>
            <person name="Harland R.M."/>
            <person name="Taira M."/>
            <person name="Rokhsar D.S."/>
        </authorList>
    </citation>
    <scope>NUCLEOTIDE SEQUENCE [LARGE SCALE GENOMIC DNA]</scope>
    <source>
        <strain evidence="3">J</strain>
    </source>
</reference>
<dbReference type="EMBL" id="CM004483">
    <property type="protein sequence ID" value="OCT61940.1"/>
    <property type="molecule type" value="Genomic_DNA"/>
</dbReference>
<evidence type="ECO:0000313" key="3">
    <source>
        <dbReference type="Proteomes" id="UP000694892"/>
    </source>
</evidence>
<dbReference type="AlphaFoldDB" id="A0A974H2E8"/>
<feature type="compositionally biased region" description="Low complexity" evidence="1">
    <location>
        <begin position="26"/>
        <end position="35"/>
    </location>
</feature>
<sequence length="72" mass="8028">MAAKFNGRTYEKSHKKNSRLLDTETSKSWQSQKSLSQKLDSGKDFSLIANEVARLINPVIEMAINKAVAISC</sequence>